<sequence length="523" mass="58848">MSKILQTLFILGFLALTMPQAFSQDTKQQNCSFCKLKAKGAEKCQKCLSSEKSICPLPGKASDYSNKSNREMCNKFKQGPYINTTVLENIIESNVPMALLDARSGKWDDKTRIPGAQSLNDKSTRDEVAKVIKTKDTLVVTYCSNVKCPASNRLYIHLKKLGYKNVLEYPFGIEEWLKAGNDIEMDAVSEEQSADKVKRTEVTVFEGEKHFKNIKQLTFGGENAEAYFSYNADQLIFQSKRNDLQCDAIFTMDVDGNNVKMVSSGKGTTTCSFIAPDYKSIIYASTHLGGDECPPKPDMSKGYVWALYKSFDIFSADPDGSNLVRLTDTPGYDAEGVYSPKGDRILFTSVRTGDLELFLMDPDGSNIEQLTDTPGYDGGAFFSFDGEWICWRASRPQGEELTDYTNLLNDGLIRPSKLEIYVMNLKDRKPIQLTSNGAANFGPYFHPSGNKVIFVSNMDDPQHRNFEMYMVDIKTKEIERLSYNPTFDGFPMFSHDGKKLVFASNRNNSRPHETNIFIADWVD</sequence>
<evidence type="ECO:0000256" key="1">
    <source>
        <dbReference type="ARBA" id="ARBA00009820"/>
    </source>
</evidence>
<dbReference type="Proteomes" id="UP000218542">
    <property type="component" value="Unassembled WGS sequence"/>
</dbReference>
<keyword evidence="5" id="KW-1185">Reference proteome</keyword>
<organism evidence="4 5">
    <name type="scientific">Candidatus Scalindua japonica</name>
    <dbReference type="NCBI Taxonomy" id="1284222"/>
    <lineage>
        <taxon>Bacteria</taxon>
        <taxon>Pseudomonadati</taxon>
        <taxon>Planctomycetota</taxon>
        <taxon>Candidatus Brocadiia</taxon>
        <taxon>Candidatus Brocadiales</taxon>
        <taxon>Candidatus Scalinduaceae</taxon>
        <taxon>Candidatus Scalindua</taxon>
    </lineage>
</organism>
<dbReference type="InterPro" id="IPR011659">
    <property type="entry name" value="WD40"/>
</dbReference>
<dbReference type="Pfam" id="PF00581">
    <property type="entry name" value="Rhodanese"/>
    <property type="match status" value="1"/>
</dbReference>
<feature type="domain" description="Rhodanese" evidence="3">
    <location>
        <begin position="99"/>
        <end position="185"/>
    </location>
</feature>
<dbReference type="Pfam" id="PF07676">
    <property type="entry name" value="PD40"/>
    <property type="match status" value="4"/>
</dbReference>
<dbReference type="OrthoDB" id="108903at2"/>
<dbReference type="RefSeq" id="WP_096894343.1">
    <property type="nucleotide sequence ID" value="NZ_BAOS01000016.1"/>
</dbReference>
<evidence type="ECO:0000259" key="3">
    <source>
        <dbReference type="PROSITE" id="PS50206"/>
    </source>
</evidence>
<dbReference type="EMBL" id="BAOS01000016">
    <property type="protein sequence ID" value="GAX60946.1"/>
    <property type="molecule type" value="Genomic_DNA"/>
</dbReference>
<reference evidence="5" key="1">
    <citation type="journal article" date="2017" name="Environ. Microbiol. Rep.">
        <title>Genetic Diversity of Marine Anaerobic Ammonium-Oxidizing Bacteria as Revealed by Genomic and Proteomic Analyses of 'Candidatus Scalindua japonica'.</title>
        <authorList>
            <person name="Oshiki M."/>
            <person name="Mizuto K."/>
            <person name="Kimura Z."/>
            <person name="Kindaichi T."/>
            <person name="Satoh H."/>
            <person name="Okabe S."/>
        </authorList>
    </citation>
    <scope>NUCLEOTIDE SEQUENCE [LARGE SCALE GENOMIC DNA]</scope>
    <source>
        <strain evidence="5">husup-a2</strain>
    </source>
</reference>
<name>A0A286TYJ9_9BACT</name>
<proteinExistence type="inferred from homology"/>
<dbReference type="PROSITE" id="PS50206">
    <property type="entry name" value="RHODANESE_3"/>
    <property type="match status" value="1"/>
</dbReference>
<dbReference type="SUPFAM" id="SSF52821">
    <property type="entry name" value="Rhodanese/Cell cycle control phosphatase"/>
    <property type="match status" value="1"/>
</dbReference>
<dbReference type="InterPro" id="IPR001763">
    <property type="entry name" value="Rhodanese-like_dom"/>
</dbReference>
<accession>A0A286TYJ9</accession>
<dbReference type="InterPro" id="IPR011042">
    <property type="entry name" value="6-blade_b-propeller_TolB-like"/>
</dbReference>
<dbReference type="InterPro" id="IPR036873">
    <property type="entry name" value="Rhodanese-like_dom_sf"/>
</dbReference>
<protein>
    <submittedName>
        <fullName evidence="4">Periplasmic component of the Tol biopolymer transport system</fullName>
    </submittedName>
</protein>
<evidence type="ECO:0000256" key="2">
    <source>
        <dbReference type="SAM" id="SignalP"/>
    </source>
</evidence>
<dbReference type="Gene3D" id="2.120.10.30">
    <property type="entry name" value="TolB, C-terminal domain"/>
    <property type="match status" value="3"/>
</dbReference>
<dbReference type="PANTHER" id="PTHR36842:SF1">
    <property type="entry name" value="PROTEIN TOLB"/>
    <property type="match status" value="1"/>
</dbReference>
<comment type="caution">
    <text evidence="4">The sequence shown here is derived from an EMBL/GenBank/DDBJ whole genome shotgun (WGS) entry which is preliminary data.</text>
</comment>
<evidence type="ECO:0000313" key="5">
    <source>
        <dbReference type="Proteomes" id="UP000218542"/>
    </source>
</evidence>
<dbReference type="AlphaFoldDB" id="A0A286TYJ9"/>
<gene>
    <name evidence="4" type="ORF">SCALIN_C16_0020</name>
</gene>
<dbReference type="SUPFAM" id="SSF82171">
    <property type="entry name" value="DPP6 N-terminal domain-like"/>
    <property type="match status" value="1"/>
</dbReference>
<feature type="signal peptide" evidence="2">
    <location>
        <begin position="1"/>
        <end position="23"/>
    </location>
</feature>
<evidence type="ECO:0000313" key="4">
    <source>
        <dbReference type="EMBL" id="GAX60946.1"/>
    </source>
</evidence>
<dbReference type="PANTHER" id="PTHR36842">
    <property type="entry name" value="PROTEIN TOLB HOMOLOG"/>
    <property type="match status" value="1"/>
</dbReference>
<dbReference type="Gene3D" id="3.40.250.10">
    <property type="entry name" value="Rhodanese-like domain"/>
    <property type="match status" value="1"/>
</dbReference>
<feature type="chain" id="PRO_5012018629" evidence="2">
    <location>
        <begin position="24"/>
        <end position="523"/>
    </location>
</feature>
<keyword evidence="2" id="KW-0732">Signal</keyword>
<comment type="similarity">
    <text evidence="1">Belongs to the TolB family.</text>
</comment>